<reference evidence="2 3" key="1">
    <citation type="submission" date="2019-11" db="EMBL/GenBank/DDBJ databases">
        <title>Comparative genomics of hydrocarbon-degrading Desulfosarcina strains.</title>
        <authorList>
            <person name="Watanabe M."/>
            <person name="Kojima H."/>
            <person name="Fukui M."/>
        </authorList>
    </citation>
    <scope>NUCLEOTIDE SEQUENCE [LARGE SCALE GENOMIC DNA]</scope>
    <source>
        <strain evidence="3">oXyS1</strain>
    </source>
</reference>
<dbReference type="RefSeq" id="WP_155310844.1">
    <property type="nucleotide sequence ID" value="NZ_AP021879.1"/>
</dbReference>
<feature type="coiled-coil region" evidence="1">
    <location>
        <begin position="252"/>
        <end position="279"/>
    </location>
</feature>
<dbReference type="EMBL" id="AP021879">
    <property type="protein sequence ID" value="BBO89688.1"/>
    <property type="molecule type" value="Genomic_DNA"/>
</dbReference>
<proteinExistence type="predicted"/>
<dbReference type="Proteomes" id="UP000422108">
    <property type="component" value="Chromosome"/>
</dbReference>
<sequence>MMIFAIKLSIAEYSKKLIYISLIIFLLSADSSFSYDYCIILKNGKIILADDHWEEDGKKIIEIDGKEITLGKYAIEKIIDPEKHEYSNNTNDDSKYNSDLYSYESDGGILYLNDNRKYTVRKSWVEGSNIAFLIKNKIIYFSPNKIRSFKCNENGLKSTNVEDTYYGSMKDETFNNSANKSKKSNSSYVQNMQIKKLESQIERQKNKMHNAMNHSDYCNSEVQKYHSLSYSSSSESMRAKYESYRVIWMERDRSAKARFAREQIELNKLEKELYLLKKRNQ</sequence>
<dbReference type="AlphaFoldDB" id="A0A5K8AB21"/>
<organism evidence="2 3">
    <name type="scientific">Desulfosarcina ovata subsp. ovata</name>
    <dbReference type="NCBI Taxonomy" id="2752305"/>
    <lineage>
        <taxon>Bacteria</taxon>
        <taxon>Pseudomonadati</taxon>
        <taxon>Thermodesulfobacteriota</taxon>
        <taxon>Desulfobacteria</taxon>
        <taxon>Desulfobacterales</taxon>
        <taxon>Desulfosarcinaceae</taxon>
        <taxon>Desulfosarcina</taxon>
    </lineage>
</organism>
<keyword evidence="1" id="KW-0175">Coiled coil</keyword>
<name>A0A5K8AB21_9BACT</name>
<gene>
    <name evidence="2" type="ORF">DSCOOX_28680</name>
</gene>
<evidence type="ECO:0000313" key="2">
    <source>
        <dbReference type="EMBL" id="BBO89688.1"/>
    </source>
</evidence>
<accession>A0A5K8AB21</accession>
<protein>
    <submittedName>
        <fullName evidence="2">Uncharacterized protein</fullName>
    </submittedName>
</protein>
<evidence type="ECO:0000256" key="1">
    <source>
        <dbReference type="SAM" id="Coils"/>
    </source>
</evidence>
<keyword evidence="3" id="KW-1185">Reference proteome</keyword>
<evidence type="ECO:0000313" key="3">
    <source>
        <dbReference type="Proteomes" id="UP000422108"/>
    </source>
</evidence>